<dbReference type="EMBL" id="AP021927">
    <property type="protein sequence ID" value="BBQ29646.1"/>
    <property type="molecule type" value="Genomic_DNA"/>
</dbReference>
<protein>
    <submittedName>
        <fullName evidence="1">Uncharacterized protein</fullName>
    </submittedName>
</protein>
<organism evidence="1 2">
    <name type="scientific">Aeromonas caviae</name>
    <name type="common">Aeromonas punctata</name>
    <dbReference type="NCBI Taxonomy" id="648"/>
    <lineage>
        <taxon>Bacteria</taxon>
        <taxon>Pseudomonadati</taxon>
        <taxon>Pseudomonadota</taxon>
        <taxon>Gammaproteobacteria</taxon>
        <taxon>Aeromonadales</taxon>
        <taxon>Aeromonadaceae</taxon>
        <taxon>Aeromonas</taxon>
    </lineage>
</organism>
<dbReference type="AlphaFoldDB" id="A0A6S4T663"/>
<reference evidence="1 2" key="1">
    <citation type="submission" date="2019-12" db="EMBL/GenBank/DDBJ databases">
        <title>complete genome sequences of Aeromonas caviae str. WP2-W18-ESBL-01 isolated from wastewater treatment plant effluent.</title>
        <authorList>
            <person name="Sekizuka T."/>
            <person name="Itokawa K."/>
            <person name="Yatsu K."/>
            <person name="Inamine Y."/>
            <person name="Kuroda M."/>
        </authorList>
    </citation>
    <scope>NUCLEOTIDE SEQUENCE [LARGE SCALE GENOMIC DNA]</scope>
    <source>
        <strain evidence="1 2">WP2-W18-ESBL-01</strain>
    </source>
</reference>
<name>A0A6S4T663_AERCA</name>
<dbReference type="Proteomes" id="UP000515756">
    <property type="component" value="Chromosome"/>
</dbReference>
<dbReference type="RefSeq" id="WP_182935999.1">
    <property type="nucleotide sequence ID" value="NZ_AP021927.1"/>
</dbReference>
<gene>
    <name evidence="1" type="ORF">WP2W18E01_12280</name>
</gene>
<accession>A0A6S4T663</accession>
<sequence length="545" mass="63914">MKLDKFFLNDYQWGGYDDKYKNCFNALGLYNSMQFVLRLRYDIHLELDKISVDIGQFSQFEFKSIQAYSTYLHETIHWWQHIGSTIGFILSLSHPSQAHINIKALKEYTNYTGCMKPIKKYNAKYAKTNTPTDNEFRTINTIINNFHDIEYFKNIVISPRSVQEHVKEDLFESVGHSYHIAYSSFCHLLASCFDMKYNFIPNANLWLDEFTRLRENKCEGYYYGSPIGIPLIGVHDLFEGQARFCQLHYLHYAAGGNIDWDDFDKAGLLSGVYYSSFELFLELIGEDRPNSISSPLVALYLLVIDLSINPTDGFPFDIIQFETFIESVDPGIRFTYICNKIKSEHPEVKTKINKYSKEEFFEITDLLANAILCISPSAALKTISKWVDEEESIQQLMTEENSFNFSDENLPIRLLFSRFIRFQLDKLSTPEFFCWPGYHMTMNANEETLSKFKEHQALFADNKDGNIYPRTFEDKEEKNVVETFNKFYAWVSGYDLTRQWIVNDGDFTYDFFWLTDKLSMDEFEEWADANFKQVYGVSTKDFQIL</sequence>
<evidence type="ECO:0000313" key="1">
    <source>
        <dbReference type="EMBL" id="BBQ29646.1"/>
    </source>
</evidence>
<proteinExistence type="predicted"/>
<evidence type="ECO:0000313" key="2">
    <source>
        <dbReference type="Proteomes" id="UP000515756"/>
    </source>
</evidence>